<dbReference type="InterPro" id="IPR029058">
    <property type="entry name" value="AB_hydrolase_fold"/>
</dbReference>
<accession>A0AAV3UA75</accession>
<dbReference type="GO" id="GO:0016787">
    <property type="term" value="F:hydrolase activity"/>
    <property type="evidence" value="ECO:0007669"/>
    <property type="project" value="UniProtKB-KW"/>
</dbReference>
<dbReference type="PANTHER" id="PTHR11559">
    <property type="entry name" value="CARBOXYLESTERASE"/>
    <property type="match status" value="1"/>
</dbReference>
<dbReference type="EMBL" id="BAABLX010000079">
    <property type="protein sequence ID" value="GAA4960475.1"/>
    <property type="molecule type" value="Genomic_DNA"/>
</dbReference>
<evidence type="ECO:0000259" key="5">
    <source>
        <dbReference type="Pfam" id="PF00135"/>
    </source>
</evidence>
<dbReference type="InterPro" id="IPR050309">
    <property type="entry name" value="Type-B_Carboxylest/Lipase"/>
</dbReference>
<dbReference type="SUPFAM" id="SSF53474">
    <property type="entry name" value="alpha/beta-Hydrolases"/>
    <property type="match status" value="1"/>
</dbReference>
<comment type="caution">
    <text evidence="6">The sequence shown here is derived from an EMBL/GenBank/DDBJ whole genome shotgun (WGS) entry which is preliminary data.</text>
</comment>
<protein>
    <recommendedName>
        <fullName evidence="3">Carboxylic ester hydrolase</fullName>
        <ecNumber evidence="3">3.1.1.-</ecNumber>
    </recommendedName>
</protein>
<dbReference type="Pfam" id="PF00135">
    <property type="entry name" value="COesterase"/>
    <property type="match status" value="1"/>
</dbReference>
<keyword evidence="2 3" id="KW-0378">Hydrolase</keyword>
<feature type="region of interest" description="Disordered" evidence="4">
    <location>
        <begin position="1"/>
        <end position="22"/>
    </location>
</feature>
<evidence type="ECO:0000256" key="1">
    <source>
        <dbReference type="ARBA" id="ARBA00005964"/>
    </source>
</evidence>
<dbReference type="Gene3D" id="3.40.50.1820">
    <property type="entry name" value="alpha/beta hydrolase"/>
    <property type="match status" value="1"/>
</dbReference>
<dbReference type="PROSITE" id="PS00122">
    <property type="entry name" value="CARBOXYLESTERASE_B_1"/>
    <property type="match status" value="1"/>
</dbReference>
<feature type="domain" description="Carboxylesterase type B" evidence="5">
    <location>
        <begin position="29"/>
        <end position="516"/>
    </location>
</feature>
<reference evidence="7" key="1">
    <citation type="journal article" date="2019" name="Int. J. Syst. Evol. Microbiol.">
        <title>The Global Catalogue of Microorganisms (GCM) 10K type strain sequencing project: providing services to taxonomists for standard genome sequencing and annotation.</title>
        <authorList>
            <consortium name="The Broad Institute Genomics Platform"/>
            <consortium name="The Broad Institute Genome Sequencing Center for Infectious Disease"/>
            <person name="Wu L."/>
            <person name="Ma J."/>
        </authorList>
    </citation>
    <scope>NUCLEOTIDE SEQUENCE [LARGE SCALE GENOMIC DNA]</scope>
    <source>
        <strain evidence="7">JCM 19134</strain>
    </source>
</reference>
<evidence type="ECO:0000313" key="7">
    <source>
        <dbReference type="Proteomes" id="UP001409585"/>
    </source>
</evidence>
<organism evidence="6 7">
    <name type="scientific">Halioxenophilus aromaticivorans</name>
    <dbReference type="NCBI Taxonomy" id="1306992"/>
    <lineage>
        <taxon>Bacteria</taxon>
        <taxon>Pseudomonadati</taxon>
        <taxon>Pseudomonadota</taxon>
        <taxon>Gammaproteobacteria</taxon>
        <taxon>Alteromonadales</taxon>
        <taxon>Alteromonadaceae</taxon>
        <taxon>Halioxenophilus</taxon>
    </lineage>
</organism>
<sequence length="537" mass="57144">MGCQKEPSTQPSQEQSSDAMPVAPAVDEATVVNTSSGTVRGVVEGDVLAFKGIPYAQPPVGDLRWRAPQPISWQGEKSAAQYGNDCMQEPFPSDAAPLGTTPAEDCLVLNVWKQADSNDASLPVVVWIHGGGWVNGGSSPEVYDGSPFARKGVVFASINYRLGRFGFFAHPALTAAAEGPLANYGQMDQVAALKWIKDNAAAFGGDPNAITIMGESAGGFSVFNLMLIKESQGLFQQAIIMSGGGRGSNRGTRMLSEDQGDQISAEKVGLNFAEANGIEGTGPEALASLRALSAEDVTDGLSMTYLFAPPQGPITYGGGPIRDNNIITDATGARIARGEAAKVPVLIGTTSADIGFGVGDSKEELFAWFGDYADEARKAYDPEGDAPLPVLKMMVGADQFMTEPAHYAAREFTRFGQPVWLYRFSYVAESMLGEWQTGAPHATEIPYFLDTVTAKYGDDLTPKDAQAADLAINAFTNFIKTGNPNDAGSEAWPTYQGANGPLMDFTSEATAEVKDDPWQERLSIITKVENEKSADNQ</sequence>
<name>A0AAV3UA75_9ALTE</name>
<keyword evidence="7" id="KW-1185">Reference proteome</keyword>
<dbReference type="Proteomes" id="UP001409585">
    <property type="component" value="Unassembled WGS sequence"/>
</dbReference>
<feature type="compositionally biased region" description="Low complexity" evidence="4">
    <location>
        <begin position="1"/>
        <end position="17"/>
    </location>
</feature>
<dbReference type="InterPro" id="IPR002018">
    <property type="entry name" value="CarbesteraseB"/>
</dbReference>
<evidence type="ECO:0000256" key="4">
    <source>
        <dbReference type="SAM" id="MobiDB-lite"/>
    </source>
</evidence>
<comment type="similarity">
    <text evidence="1 3">Belongs to the type-B carboxylesterase/lipase family.</text>
</comment>
<evidence type="ECO:0000256" key="3">
    <source>
        <dbReference type="RuleBase" id="RU361235"/>
    </source>
</evidence>
<dbReference type="AlphaFoldDB" id="A0AAV3UA75"/>
<dbReference type="EC" id="3.1.1.-" evidence="3"/>
<evidence type="ECO:0000256" key="2">
    <source>
        <dbReference type="ARBA" id="ARBA00022801"/>
    </source>
</evidence>
<gene>
    <name evidence="6" type="ORF">GCM10025791_47260</name>
</gene>
<evidence type="ECO:0000313" key="6">
    <source>
        <dbReference type="EMBL" id="GAA4960475.1"/>
    </source>
</evidence>
<proteinExistence type="inferred from homology"/>
<dbReference type="InterPro" id="IPR019826">
    <property type="entry name" value="Carboxylesterase_B_AS"/>
</dbReference>